<feature type="region of interest" description="Disordered" evidence="1">
    <location>
        <begin position="1"/>
        <end position="26"/>
    </location>
</feature>
<accession>A0A835Y9B6</accession>
<feature type="compositionally biased region" description="Basic and acidic residues" evidence="1">
    <location>
        <begin position="301"/>
        <end position="312"/>
    </location>
</feature>
<evidence type="ECO:0000256" key="1">
    <source>
        <dbReference type="SAM" id="MobiDB-lite"/>
    </source>
</evidence>
<feature type="compositionally biased region" description="Basic and acidic residues" evidence="1">
    <location>
        <begin position="12"/>
        <end position="26"/>
    </location>
</feature>
<proteinExistence type="predicted"/>
<reference evidence="2" key="1">
    <citation type="journal article" date="2020" name="bioRxiv">
        <title>Comparative genomics of Chlamydomonas.</title>
        <authorList>
            <person name="Craig R.J."/>
            <person name="Hasan A.R."/>
            <person name="Ness R.W."/>
            <person name="Keightley P.D."/>
        </authorList>
    </citation>
    <scope>NUCLEOTIDE SEQUENCE</scope>
    <source>
        <strain evidence="2">CCAP 11/70</strain>
    </source>
</reference>
<feature type="compositionally biased region" description="Basic and acidic residues" evidence="1">
    <location>
        <begin position="320"/>
        <end position="329"/>
    </location>
</feature>
<organism evidence="2 3">
    <name type="scientific">Edaphochlamys debaryana</name>
    <dbReference type="NCBI Taxonomy" id="47281"/>
    <lineage>
        <taxon>Eukaryota</taxon>
        <taxon>Viridiplantae</taxon>
        <taxon>Chlorophyta</taxon>
        <taxon>core chlorophytes</taxon>
        <taxon>Chlorophyceae</taxon>
        <taxon>CS clade</taxon>
        <taxon>Chlamydomonadales</taxon>
        <taxon>Chlamydomonadales incertae sedis</taxon>
        <taxon>Edaphochlamys</taxon>
    </lineage>
</organism>
<dbReference type="EMBL" id="JAEHOE010000009">
    <property type="protein sequence ID" value="KAG2498692.1"/>
    <property type="molecule type" value="Genomic_DNA"/>
</dbReference>
<feature type="region of interest" description="Disordered" evidence="1">
    <location>
        <begin position="267"/>
        <end position="337"/>
    </location>
</feature>
<sequence length="587" mass="63440">MVWSRPQLGTGRSREHEIDERLEDDTSKQLKEEEVVKFDNAEELLGRFEGRSPEELLRVNALTLTDSSHDGVEAGVVAELLRTTVPHLCKVDLRCMYKDTREEVLAAVASMPNLMTLRLPGFDHVEGLTALTSLADAEYVVPAWAAGEAHRKPVRLLLDYAPKSLEKVELGTVALAEDPDDLDGLELEINVLMTLRKGSLVAMEVASLGSRPAMLLEQVLASRAAPKGRLPLLRYRKEDKWGAFEAGTEGRYWRRLLARCDRVEDAEGRPSVVELEEGDDGDSAEEERSEVESEVDDDKDDQPSFKAEEVKAEAPTVRRPSAEARREEASGLDMEPPAQPLAPLACPLLPCIKPDPDAEPPAELGPGPIGPIPGPLLSPDQPPVPIKTEPGTAPGEARFSHVWSLPYDAAELAALRRRYLEPRVVTVEISSATRSGAVRMSSKQRKCRPAAEQSYERLWPHLQSLSEDVDEEAAAAAGGGGAAGAPSALAAALLAALRILRAYEAACGLDAAPRDAALSRVLPAYGAEVTAARNAAAEVTAARNAAAEVTSAEMLDLTAEEIDVEAYVLQEWPAEVVARVAVKREAA</sequence>
<dbReference type="AlphaFoldDB" id="A0A835Y9B6"/>
<dbReference type="Proteomes" id="UP000612055">
    <property type="component" value="Unassembled WGS sequence"/>
</dbReference>
<name>A0A835Y9B6_9CHLO</name>
<evidence type="ECO:0000313" key="2">
    <source>
        <dbReference type="EMBL" id="KAG2498692.1"/>
    </source>
</evidence>
<comment type="caution">
    <text evidence="2">The sequence shown here is derived from an EMBL/GenBank/DDBJ whole genome shotgun (WGS) entry which is preliminary data.</text>
</comment>
<evidence type="ECO:0000313" key="3">
    <source>
        <dbReference type="Proteomes" id="UP000612055"/>
    </source>
</evidence>
<keyword evidence="3" id="KW-1185">Reference proteome</keyword>
<feature type="compositionally biased region" description="Acidic residues" evidence="1">
    <location>
        <begin position="274"/>
        <end position="300"/>
    </location>
</feature>
<gene>
    <name evidence="2" type="ORF">HYH03_003432</name>
</gene>
<protein>
    <submittedName>
        <fullName evidence="2">Uncharacterized protein</fullName>
    </submittedName>
</protein>